<dbReference type="CDD" id="cd05121">
    <property type="entry name" value="ABC1_ADCK3-like"/>
    <property type="match status" value="1"/>
</dbReference>
<evidence type="ECO:0000259" key="3">
    <source>
        <dbReference type="Pfam" id="PF03109"/>
    </source>
</evidence>
<evidence type="ECO:0000256" key="2">
    <source>
        <dbReference type="SAM" id="Phobius"/>
    </source>
</evidence>
<evidence type="ECO:0000256" key="1">
    <source>
        <dbReference type="ARBA" id="ARBA00009670"/>
    </source>
</evidence>
<dbReference type="PANTHER" id="PTHR10566">
    <property type="entry name" value="CHAPERONE-ACTIVITY OF BC1 COMPLEX CABC1 -RELATED"/>
    <property type="match status" value="1"/>
</dbReference>
<dbReference type="Pfam" id="PF03109">
    <property type="entry name" value="ABC1"/>
    <property type="match status" value="1"/>
</dbReference>
<dbReference type="InterPro" id="IPR011009">
    <property type="entry name" value="Kinase-like_dom_sf"/>
</dbReference>
<organism evidence="4 5">
    <name type="scientific">Brachybacterium huguangmaarense</name>
    <dbReference type="NCBI Taxonomy" id="1652028"/>
    <lineage>
        <taxon>Bacteria</taxon>
        <taxon>Bacillati</taxon>
        <taxon>Actinomycetota</taxon>
        <taxon>Actinomycetes</taxon>
        <taxon>Micrococcales</taxon>
        <taxon>Dermabacteraceae</taxon>
        <taxon>Brachybacterium</taxon>
    </lineage>
</organism>
<reference evidence="4" key="1">
    <citation type="submission" date="2022-10" db="EMBL/GenBank/DDBJ databases">
        <title>Whole-Genome Sequencing of Brachybacterium huguangmaarense BRM-3, Isolated from Betula schmidtii.</title>
        <authorList>
            <person name="Haam D."/>
        </authorList>
    </citation>
    <scope>NUCLEOTIDE SEQUENCE</scope>
    <source>
        <strain evidence="4">BRM-3</strain>
    </source>
</reference>
<proteinExistence type="inferred from homology"/>
<evidence type="ECO:0000313" key="4">
    <source>
        <dbReference type="EMBL" id="UYG17593.1"/>
    </source>
</evidence>
<name>A0ABY6G4L6_9MICO</name>
<protein>
    <submittedName>
        <fullName evidence="4">AarF/UbiB family protein</fullName>
    </submittedName>
</protein>
<keyword evidence="5" id="KW-1185">Reference proteome</keyword>
<accession>A0ABY6G4L6</accession>
<dbReference type="PANTHER" id="PTHR10566:SF113">
    <property type="entry name" value="PROTEIN ACTIVITY OF BC1 COMPLEX KINASE 7, CHLOROPLASTIC"/>
    <property type="match status" value="1"/>
</dbReference>
<dbReference type="InterPro" id="IPR004147">
    <property type="entry name" value="ABC1_dom"/>
</dbReference>
<keyword evidence="2" id="KW-0472">Membrane</keyword>
<dbReference type="Proteomes" id="UP001164305">
    <property type="component" value="Chromosome"/>
</dbReference>
<feature type="domain" description="ABC1 atypical kinase-like" evidence="3">
    <location>
        <begin position="103"/>
        <end position="346"/>
    </location>
</feature>
<dbReference type="RefSeq" id="WP_263594802.1">
    <property type="nucleotide sequence ID" value="NZ_CP107020.1"/>
</dbReference>
<gene>
    <name evidence="4" type="ORF">BRM3_03940</name>
</gene>
<comment type="similarity">
    <text evidence="1">Belongs to the protein kinase superfamily. ADCK protein kinase family.</text>
</comment>
<sequence>MSVTQSERYRQIAEVLIRHGWSTVAEQVGLRARVPSFAALLRRGHGTGEGGRGRPGRERTRTPAPVRLREALEELGPTFIKLGQMLATREDILPVAYTHELSRLQSGTEPVAFEEIRTIIADQLGDVSALYAEFDEAPLGTASIGQTHRARLHDGAEVVVKVRKPGVAELVDVDLRILEELATVASREWTLARDYDIVALADAFARTLRAELDFTREAANAEHFARNLADDPLVSIPAVHPDLCTSQVLTEQFAGGMRIDDTEALDRAGVDRPALARGATRTIIHMVLADGFFHADPHPGNLFVREDGRIWLIDFGMVGELDDRLRGDILWLLLALQRDNTDAVMDHLLQIAPPRGTVDRRALRTDVDRLLATLRGKDLADISMLDFFSRLTALLRRHRLQLPGAVSTLLRMLVLTEASAITLDPDFRLGQVLEEVGRSALVDQWGPHALAGRLRHDTERAARIAADLPQRLLALLEDYEARGIEVQLPPEDFEPLVERVEATGDRVVAGITMSALIVGIATVAATGDTRVGRLRDPLMLVGGAAAGVLGAYLAADAGPARSARRFVRRMFR</sequence>
<keyword evidence="2" id="KW-1133">Transmembrane helix</keyword>
<dbReference type="SUPFAM" id="SSF56112">
    <property type="entry name" value="Protein kinase-like (PK-like)"/>
    <property type="match status" value="1"/>
</dbReference>
<keyword evidence="2" id="KW-0812">Transmembrane</keyword>
<feature type="transmembrane region" description="Helical" evidence="2">
    <location>
        <begin position="538"/>
        <end position="555"/>
    </location>
</feature>
<dbReference type="EMBL" id="CP107020">
    <property type="protein sequence ID" value="UYG17593.1"/>
    <property type="molecule type" value="Genomic_DNA"/>
</dbReference>
<dbReference type="InterPro" id="IPR050154">
    <property type="entry name" value="UbiB_kinase"/>
</dbReference>
<evidence type="ECO:0000313" key="5">
    <source>
        <dbReference type="Proteomes" id="UP001164305"/>
    </source>
</evidence>